<dbReference type="Proteomes" id="UP000241645">
    <property type="component" value="Unassembled WGS sequence"/>
</dbReference>
<dbReference type="RefSeq" id="WP_106836584.1">
    <property type="nucleotide sequence ID" value="NZ_JARTKC010000036.1"/>
</dbReference>
<reference evidence="1 2" key="1">
    <citation type="submission" date="2018-03" db="EMBL/GenBank/DDBJ databases">
        <title>Brevisbacillus phylogenomics.</title>
        <authorList>
            <person name="Dunlap C."/>
        </authorList>
    </citation>
    <scope>NUCLEOTIDE SEQUENCE [LARGE SCALE GENOMIC DNA]</scope>
    <source>
        <strain evidence="1 2">NRRL B-41110</strain>
    </source>
</reference>
<evidence type="ECO:0000313" key="2">
    <source>
        <dbReference type="Proteomes" id="UP000241645"/>
    </source>
</evidence>
<dbReference type="GeneID" id="95754148"/>
<accession>A0ABX5FJK1</accession>
<gene>
    <name evidence="1" type="ORF">C7R92_29170</name>
</gene>
<name>A0ABX5FJK1_9BACL</name>
<dbReference type="Gene3D" id="1.10.30.50">
    <property type="match status" value="1"/>
</dbReference>
<sequence length="227" mass="26132">MNNLMLNVLMLKPYFLKELGAAMKSNYKREQILKEVPNSLSQNEVELILNHFKNECALTGKYHQVSLDHFIPLNWGSTAHKYAIGGNTYANIIPLDRSINSSKNAHNPFIWFERYGEKHGISIERWHSAIQYIAEKHGMSVFEYKNRVYACYSEILAVRWITHVNSRIELGASIHFVDIRNALIMNLNIPVVVETLGSIETKNAFLDQQTIDLVNQLKAKLEKDTKD</sequence>
<dbReference type="EMBL" id="PXZO01000067">
    <property type="protein sequence ID" value="PSK02730.1"/>
    <property type="molecule type" value="Genomic_DNA"/>
</dbReference>
<comment type="caution">
    <text evidence="1">The sequence shown here is derived from an EMBL/GenBank/DDBJ whole genome shotgun (WGS) entry which is preliminary data.</text>
</comment>
<organism evidence="1 2">
    <name type="scientific">Brevibacillus porteri</name>
    <dbReference type="NCBI Taxonomy" id="2126350"/>
    <lineage>
        <taxon>Bacteria</taxon>
        <taxon>Bacillati</taxon>
        <taxon>Bacillota</taxon>
        <taxon>Bacilli</taxon>
        <taxon>Bacillales</taxon>
        <taxon>Paenibacillaceae</taxon>
        <taxon>Brevibacillus</taxon>
    </lineage>
</organism>
<evidence type="ECO:0008006" key="3">
    <source>
        <dbReference type="Google" id="ProtNLM"/>
    </source>
</evidence>
<keyword evidence="2" id="KW-1185">Reference proteome</keyword>
<evidence type="ECO:0000313" key="1">
    <source>
        <dbReference type="EMBL" id="PSK02730.1"/>
    </source>
</evidence>
<proteinExistence type="predicted"/>
<protein>
    <recommendedName>
        <fullName evidence="3">HNH endonuclease</fullName>
    </recommendedName>
</protein>